<accession>E0VNS0</accession>
<dbReference type="CTD" id="8231850"/>
<evidence type="ECO:0000313" key="4">
    <source>
        <dbReference type="EMBL" id="EEB15026.1"/>
    </source>
</evidence>
<dbReference type="KEGG" id="phu:Phum_PHUM343800"/>
<evidence type="ECO:0000313" key="6">
    <source>
        <dbReference type="Proteomes" id="UP000009046"/>
    </source>
</evidence>
<dbReference type="RefSeq" id="XP_002427764.1">
    <property type="nucleotide sequence ID" value="XM_002427719.1"/>
</dbReference>
<dbReference type="VEuPathDB" id="VectorBase:PHUM343800"/>
<dbReference type="Pfam" id="PF00076">
    <property type="entry name" value="RRM_1"/>
    <property type="match status" value="1"/>
</dbReference>
<reference evidence="4" key="2">
    <citation type="submission" date="2007-04" db="EMBL/GenBank/DDBJ databases">
        <title>The genome of the human body louse.</title>
        <authorList>
            <consortium name="The Human Body Louse Genome Consortium"/>
            <person name="Kirkness E."/>
            <person name="Walenz B."/>
            <person name="Hass B."/>
            <person name="Bruggner R."/>
            <person name="Strausberg R."/>
        </authorList>
    </citation>
    <scope>NUCLEOTIDE SEQUENCE</scope>
    <source>
        <strain evidence="4">USDA</strain>
    </source>
</reference>
<dbReference type="AlphaFoldDB" id="E0VNS0"/>
<name>E0VNS0_PEDHC</name>
<reference evidence="5" key="3">
    <citation type="submission" date="2020-05" db="UniProtKB">
        <authorList>
            <consortium name="EnsemblMetazoa"/>
        </authorList>
    </citation>
    <scope>IDENTIFICATION</scope>
    <source>
        <strain evidence="5">USDA</strain>
    </source>
</reference>
<dbReference type="EMBL" id="AAZO01004002">
    <property type="status" value="NOT_ANNOTATED_CDS"/>
    <property type="molecule type" value="Genomic_DNA"/>
</dbReference>
<gene>
    <name evidence="5" type="primary">8231850</name>
    <name evidence="4" type="ORF">Phum_PHUM343800</name>
</gene>
<dbReference type="InterPro" id="IPR000504">
    <property type="entry name" value="RRM_dom"/>
</dbReference>
<keyword evidence="1 2" id="KW-0694">RNA-binding</keyword>
<keyword evidence="6" id="KW-1185">Reference proteome</keyword>
<dbReference type="EnsemblMetazoa" id="PHUM343800-RA">
    <property type="protein sequence ID" value="PHUM343800-PA"/>
    <property type="gene ID" value="PHUM343800"/>
</dbReference>
<dbReference type="OrthoDB" id="3800936at2759"/>
<dbReference type="PANTHER" id="PTHR21245">
    <property type="entry name" value="HETEROGENEOUS NUCLEAR RIBONUCLEOPROTEIN"/>
    <property type="match status" value="1"/>
</dbReference>
<dbReference type="SUPFAM" id="SSF54928">
    <property type="entry name" value="RNA-binding domain, RBD"/>
    <property type="match status" value="1"/>
</dbReference>
<evidence type="ECO:0000256" key="2">
    <source>
        <dbReference type="PROSITE-ProRule" id="PRU00176"/>
    </source>
</evidence>
<dbReference type="HOGENOM" id="CLU_355385_0_0_1"/>
<dbReference type="GO" id="GO:0003723">
    <property type="term" value="F:RNA binding"/>
    <property type="evidence" value="ECO:0007669"/>
    <property type="project" value="UniProtKB-UniRule"/>
</dbReference>
<feature type="domain" description="RRM" evidence="3">
    <location>
        <begin position="31"/>
        <end position="109"/>
    </location>
</feature>
<dbReference type="Gene3D" id="3.30.70.330">
    <property type="match status" value="2"/>
</dbReference>
<evidence type="ECO:0000256" key="1">
    <source>
        <dbReference type="ARBA" id="ARBA00022884"/>
    </source>
</evidence>
<evidence type="ECO:0000259" key="3">
    <source>
        <dbReference type="PROSITE" id="PS50102"/>
    </source>
</evidence>
<dbReference type="InParanoid" id="E0VNS0"/>
<dbReference type="InterPro" id="IPR012677">
    <property type="entry name" value="Nucleotide-bd_a/b_plait_sf"/>
</dbReference>
<dbReference type="InterPro" id="IPR035979">
    <property type="entry name" value="RBD_domain_sf"/>
</dbReference>
<dbReference type="CDD" id="cd12249">
    <property type="entry name" value="RRM1_hnRNPR_like"/>
    <property type="match status" value="1"/>
</dbReference>
<dbReference type="SMART" id="SM00360">
    <property type="entry name" value="RRM"/>
    <property type="match status" value="1"/>
</dbReference>
<dbReference type="eggNOG" id="KOG0117">
    <property type="taxonomic scope" value="Eukaryota"/>
</dbReference>
<evidence type="ECO:0000313" key="5">
    <source>
        <dbReference type="EnsemblMetazoa" id="PHUM343800-PA"/>
    </source>
</evidence>
<dbReference type="STRING" id="121224.E0VNS0"/>
<dbReference type="Proteomes" id="UP000009046">
    <property type="component" value="Unassembled WGS sequence"/>
</dbReference>
<reference evidence="4" key="1">
    <citation type="submission" date="2007-04" db="EMBL/GenBank/DDBJ databases">
        <title>Annotation of Pediculus humanus corporis strain USDA.</title>
        <authorList>
            <person name="Kirkness E."/>
            <person name="Hannick L."/>
            <person name="Hass B."/>
            <person name="Bruggner R."/>
            <person name="Lawson D."/>
            <person name="Bidwell S."/>
            <person name="Joardar V."/>
            <person name="Caler E."/>
            <person name="Walenz B."/>
            <person name="Inman J."/>
            <person name="Schobel S."/>
            <person name="Galinsky K."/>
            <person name="Amedeo P."/>
            <person name="Strausberg R."/>
        </authorList>
    </citation>
    <scope>NUCLEOTIDE SEQUENCE</scope>
    <source>
        <strain evidence="4">USDA</strain>
    </source>
</reference>
<proteinExistence type="predicted"/>
<dbReference type="EMBL" id="DS235346">
    <property type="protein sequence ID" value="EEB15026.1"/>
    <property type="molecule type" value="Genomic_DNA"/>
</dbReference>
<organism>
    <name type="scientific">Pediculus humanus subsp. corporis</name>
    <name type="common">Body louse</name>
    <dbReference type="NCBI Taxonomy" id="121224"/>
    <lineage>
        <taxon>Eukaryota</taxon>
        <taxon>Metazoa</taxon>
        <taxon>Ecdysozoa</taxon>
        <taxon>Arthropoda</taxon>
        <taxon>Hexapoda</taxon>
        <taxon>Insecta</taxon>
        <taxon>Pterygota</taxon>
        <taxon>Neoptera</taxon>
        <taxon>Paraneoptera</taxon>
        <taxon>Psocodea</taxon>
        <taxon>Troctomorpha</taxon>
        <taxon>Phthiraptera</taxon>
        <taxon>Anoplura</taxon>
        <taxon>Pediculidae</taxon>
        <taxon>Pediculus</taxon>
    </lineage>
</organism>
<protein>
    <recommendedName>
        <fullName evidence="3">RRM domain-containing protein</fullName>
    </recommendedName>
</protein>
<dbReference type="GeneID" id="8231850"/>
<dbReference type="PROSITE" id="PS50102">
    <property type="entry name" value="RRM"/>
    <property type="match status" value="1"/>
</dbReference>
<sequence>MAFTLCQQNGQRTYGGPPPNWGTKPPPSRDCEVFIGRLPRMCFEDELIPLFASMGELYEFRLMLDFSGTNRGYAYAHYTTPEGALRAIKCLNKYEIRPGHLIGVLKSKNNCRLLFGNIKSGVQIKNFSDFIRNATEQVLNVIMFEKFSELKSTDYRISSEVEEAFLGRVLKNEGKFAIVEYENHKAAAVARRVLIPKYGHILAIDWAVPPRDRKRIISSNESTTSNGSQTNSSNQMIFDSNILSPMKVCTKIRPVPELIVEPSIMDDVPFMHKSFFNIVKYFKYQISLCLYISTDRLEIPLFICKEIERKIVNRITNLKNCSEAIQLIFNYFSWYNEKKNFVIDYEVQGLLQEVKLYSDVFVQYVMKRFQMPQNQILPEEEYYSYTLPLNLSILFKIILRGSTERQLKISGITKGLNWLTGVMKSNELRLKYFIEEVMAQMAKEQPSAVEKSCALAKSIFLNAITSNSQTQNCYGSSRDDIHQQILNYKMDDKNYQCSNGLESKSIILPSAMETKNQTTDIDFPNNSTTSDNSIKILPPVPLLIIKPSIMNNPTCMSRVFFCAIAFFKHMLRICANTYIWQMNIPQQIYREIEIKIIDRISNMENCSEGVQLMINYFSWWIERRQGKSSKEIHVILSEIKLYSNSFVQFVWNKTLNSNVDVINSDNYYCNALPLKLSLLHQICLIYNSGQPYRYVVYITKGLAWLDEIIEKGSKECKALISELSRFILELNSDSYEWAKLKGKSIINEIINPDILFDVHNKYSDYNILSNQIKSIYFNDYDIMDSKNFNI</sequence>